<dbReference type="InterPro" id="IPR027417">
    <property type="entry name" value="P-loop_NTPase"/>
</dbReference>
<dbReference type="Proteomes" id="UP001634007">
    <property type="component" value="Unassembled WGS sequence"/>
</dbReference>
<dbReference type="PANTHER" id="PTHR33463">
    <property type="entry name" value="NB-ARC DOMAIN-CONTAINING PROTEIN-RELATED"/>
    <property type="match status" value="1"/>
</dbReference>
<dbReference type="GO" id="GO:0006952">
    <property type="term" value="P:defense response"/>
    <property type="evidence" value="ECO:0007669"/>
    <property type="project" value="UniProtKB-KW"/>
</dbReference>
<evidence type="ECO:0000313" key="3">
    <source>
        <dbReference type="EMBL" id="KAL3733733.1"/>
    </source>
</evidence>
<evidence type="ECO:0000313" key="4">
    <source>
        <dbReference type="Proteomes" id="UP001634007"/>
    </source>
</evidence>
<sequence>MYPFLPLPLNSILGLISRCSISFGRLSASFYQADNGCRPIYGIHQSILSLVQKVGDLSGVETNMGALEMNMSMVSARKADISIQLEQEERRPGKKRKREVDLWMQRAQSLEDQVHKLGKKVRERRSYSCLMLAHQVRGLANEVDKLHEKARFDNGLTLAVKPARGYELQPGELVGQASRTKRDEIWDCLMNEEVLQVGVWGQAGVGKTFLAKHIHDQIVQNCSRFDGACLVNVSQEGTVGMIQTDIMNYLELDLTEMSCVYWGARLREALQGRRLLLILDDVRNPYSLEKLGIALERNGCKLIVTSRSKEVCERMNCHEVVHIPTPPDEIPQELLEEL</sequence>
<evidence type="ECO:0000259" key="2">
    <source>
        <dbReference type="Pfam" id="PF00931"/>
    </source>
</evidence>
<gene>
    <name evidence="3" type="ORF">ACJRO7_023147</name>
</gene>
<comment type="caution">
    <text evidence="3">The sequence shown here is derived from an EMBL/GenBank/DDBJ whole genome shotgun (WGS) entry which is preliminary data.</text>
</comment>
<keyword evidence="1" id="KW-0611">Plant defense</keyword>
<dbReference type="EMBL" id="JBJKBG010000006">
    <property type="protein sequence ID" value="KAL3733733.1"/>
    <property type="molecule type" value="Genomic_DNA"/>
</dbReference>
<evidence type="ECO:0000256" key="1">
    <source>
        <dbReference type="ARBA" id="ARBA00022821"/>
    </source>
</evidence>
<dbReference type="SUPFAM" id="SSF52540">
    <property type="entry name" value="P-loop containing nucleoside triphosphate hydrolases"/>
    <property type="match status" value="1"/>
</dbReference>
<dbReference type="InterPro" id="IPR002182">
    <property type="entry name" value="NB-ARC"/>
</dbReference>
<dbReference type="Pfam" id="PF00931">
    <property type="entry name" value="NB-ARC"/>
    <property type="match status" value="1"/>
</dbReference>
<dbReference type="FunFam" id="3.40.50.300:FF:001091">
    <property type="entry name" value="Probable disease resistance protein At1g61300"/>
    <property type="match status" value="1"/>
</dbReference>
<dbReference type="PANTHER" id="PTHR33463:SF209">
    <property type="entry name" value="DISEASE RESISTANCE PROTEIN RPS2-LIKE"/>
    <property type="match status" value="1"/>
</dbReference>
<proteinExistence type="predicted"/>
<dbReference type="InterPro" id="IPR050905">
    <property type="entry name" value="Plant_NBS-LRR"/>
</dbReference>
<accession>A0ABD3K5X8</accession>
<keyword evidence="4" id="KW-1185">Reference proteome</keyword>
<dbReference type="PRINTS" id="PR00364">
    <property type="entry name" value="DISEASERSIST"/>
</dbReference>
<name>A0ABD3K5X8_EUCGL</name>
<reference evidence="3 4" key="1">
    <citation type="submission" date="2024-11" db="EMBL/GenBank/DDBJ databases">
        <title>Chromosome-level genome assembly of Eucalyptus globulus Labill. provides insights into its genome evolution.</title>
        <authorList>
            <person name="Li X."/>
        </authorList>
    </citation>
    <scope>NUCLEOTIDE SEQUENCE [LARGE SCALE GENOMIC DNA]</scope>
    <source>
        <strain evidence="3">CL2024</strain>
        <tissue evidence="3">Fresh tender leaves</tissue>
    </source>
</reference>
<protein>
    <recommendedName>
        <fullName evidence="2">NB-ARC domain-containing protein</fullName>
    </recommendedName>
</protein>
<feature type="domain" description="NB-ARC" evidence="2">
    <location>
        <begin position="181"/>
        <end position="322"/>
    </location>
</feature>
<dbReference type="AlphaFoldDB" id="A0ABD3K5X8"/>
<dbReference type="Gene3D" id="3.40.50.300">
    <property type="entry name" value="P-loop containing nucleotide triphosphate hydrolases"/>
    <property type="match status" value="1"/>
</dbReference>
<organism evidence="3 4">
    <name type="scientific">Eucalyptus globulus</name>
    <name type="common">Tasmanian blue gum</name>
    <dbReference type="NCBI Taxonomy" id="34317"/>
    <lineage>
        <taxon>Eukaryota</taxon>
        <taxon>Viridiplantae</taxon>
        <taxon>Streptophyta</taxon>
        <taxon>Embryophyta</taxon>
        <taxon>Tracheophyta</taxon>
        <taxon>Spermatophyta</taxon>
        <taxon>Magnoliopsida</taxon>
        <taxon>eudicotyledons</taxon>
        <taxon>Gunneridae</taxon>
        <taxon>Pentapetalae</taxon>
        <taxon>rosids</taxon>
        <taxon>malvids</taxon>
        <taxon>Myrtales</taxon>
        <taxon>Myrtaceae</taxon>
        <taxon>Myrtoideae</taxon>
        <taxon>Eucalypteae</taxon>
        <taxon>Eucalyptus</taxon>
    </lineage>
</organism>